<organism evidence="2 3">
    <name type="scientific">Phytophthora lilii</name>
    <dbReference type="NCBI Taxonomy" id="2077276"/>
    <lineage>
        <taxon>Eukaryota</taxon>
        <taxon>Sar</taxon>
        <taxon>Stramenopiles</taxon>
        <taxon>Oomycota</taxon>
        <taxon>Peronosporomycetes</taxon>
        <taxon>Peronosporales</taxon>
        <taxon>Peronosporaceae</taxon>
        <taxon>Phytophthora</taxon>
    </lineage>
</organism>
<sequence>MPGQAPSGRSFAMAALDEESDRGILGPSRLRSGGSVGQNQCKGETPWRREPDVAKRCRGKRQPRDANWVQLLQSSAKNADCNAKAASAMESRANGELPAHDNRGIWLQRWRVRWIPSGLTRRRDAGFEGQWPGAAWVLRPQVAAARGIRAQNRHKLCHSKWATQLAGATIAGADNGRADRSCNDISHEIVDIHSSPLGRSFAVGAESDAASLHQWPIGLACYLRVHTGQHFHWCCTRLSIRRGLDLHHGDGCNFLPLQYGAGALRSVALQFQPSPWVAVDVRATFHAVCKENVADLRVEGVHRGYVNKSPYWKRYFHAVRRSTDFTIIAIVAASLVHICSELDLLNTKFASLEFSIASVALKTVILTITKRVALKQGGTHLRKIYVLTAVPTVLINTQVRLVLLRNVKSGSSVRSFVELGMLEPLMRIAKVWHLRRVMKHLDKARGRTRGSAKAAAALRAGVRRINLVMPLSNSSERRHAQNHRPSRLVRRATILNSHQRLLHFHAAESHADMCSEYIAIICSTSIFFFLQHHPRFGWHEADEGGLGEWEEALLAGSWQVGIEMVVDLICCAFELANGIPFHASENLGGFLTAVFTSCAMASVSISTVMCVHDATSRQL</sequence>
<dbReference type="EMBL" id="BSXW01000001">
    <property type="protein sequence ID" value="GMF09127.1"/>
    <property type="molecule type" value="Genomic_DNA"/>
</dbReference>
<feature type="region of interest" description="Disordered" evidence="1">
    <location>
        <begin position="1"/>
        <end position="51"/>
    </location>
</feature>
<dbReference type="Proteomes" id="UP001165083">
    <property type="component" value="Unassembled WGS sequence"/>
</dbReference>
<gene>
    <name evidence="2" type="ORF">Plil01_000006000</name>
</gene>
<proteinExistence type="predicted"/>
<evidence type="ECO:0000256" key="1">
    <source>
        <dbReference type="SAM" id="MobiDB-lite"/>
    </source>
</evidence>
<dbReference type="AlphaFoldDB" id="A0A9W6TAQ1"/>
<name>A0A9W6TAQ1_9STRA</name>
<protein>
    <submittedName>
        <fullName evidence="2">Unnamed protein product</fullName>
    </submittedName>
</protein>
<dbReference type="OrthoDB" id="121716at2759"/>
<keyword evidence="3" id="KW-1185">Reference proteome</keyword>
<evidence type="ECO:0000313" key="2">
    <source>
        <dbReference type="EMBL" id="GMF09127.1"/>
    </source>
</evidence>
<comment type="caution">
    <text evidence="2">The sequence shown here is derived from an EMBL/GenBank/DDBJ whole genome shotgun (WGS) entry which is preliminary data.</text>
</comment>
<reference evidence="2" key="1">
    <citation type="submission" date="2023-04" db="EMBL/GenBank/DDBJ databases">
        <title>Phytophthora lilii NBRC 32176.</title>
        <authorList>
            <person name="Ichikawa N."/>
            <person name="Sato H."/>
            <person name="Tonouchi N."/>
        </authorList>
    </citation>
    <scope>NUCLEOTIDE SEQUENCE</scope>
    <source>
        <strain evidence="2">NBRC 32176</strain>
    </source>
</reference>
<accession>A0A9W6TAQ1</accession>
<evidence type="ECO:0000313" key="3">
    <source>
        <dbReference type="Proteomes" id="UP001165083"/>
    </source>
</evidence>